<dbReference type="KEGG" id="salm:D0Y50_06075"/>
<accession>A0A346NKC9</accession>
<reference evidence="2 3" key="1">
    <citation type="submission" date="2018-08" db="EMBL/GenBank/DDBJ databases">
        <title>Salinimonas sediminis sp. nov., a piezophilic bacterium isolated from a deep-sea sediment sample from the New Britain Trench.</title>
        <authorList>
            <person name="Cao J."/>
        </authorList>
    </citation>
    <scope>NUCLEOTIDE SEQUENCE [LARGE SCALE GENOMIC DNA]</scope>
    <source>
        <strain evidence="2 3">N102</strain>
    </source>
</reference>
<evidence type="ECO:0000256" key="1">
    <source>
        <dbReference type="SAM" id="Phobius"/>
    </source>
</evidence>
<keyword evidence="1" id="KW-0472">Membrane</keyword>
<proteinExistence type="predicted"/>
<evidence type="ECO:0000313" key="2">
    <source>
        <dbReference type="EMBL" id="AXR05986.1"/>
    </source>
</evidence>
<keyword evidence="1" id="KW-1133">Transmembrane helix</keyword>
<dbReference type="RefSeq" id="WP_108566601.1">
    <property type="nucleotide sequence ID" value="NZ_CP031769.1"/>
</dbReference>
<sequence length="182" mass="21193">MKVLFNLVDKFLFAVLLIAAMQIPILADHYRQYLSGYYDATQRTIEEYQALANQFGYSNVAQMIAALEQNDVALVREDARNKARTLETFHNLQYGLNVLNQGNYFKQAWYMFDPKRFTTLKRVGENFAPSLPLAPSAVLYSLLLALFINVFIWSPLWCVRGVRRIRQRRREARSQGKTHLHT</sequence>
<dbReference type="AlphaFoldDB" id="A0A346NKC9"/>
<gene>
    <name evidence="2" type="ORF">D0Y50_06075</name>
</gene>
<dbReference type="Proteomes" id="UP000262073">
    <property type="component" value="Chromosome"/>
</dbReference>
<dbReference type="EMBL" id="CP031769">
    <property type="protein sequence ID" value="AXR05986.1"/>
    <property type="molecule type" value="Genomic_DNA"/>
</dbReference>
<dbReference type="Pfam" id="PF11157">
    <property type="entry name" value="DUF2937"/>
    <property type="match status" value="1"/>
</dbReference>
<dbReference type="InterPro" id="IPR022584">
    <property type="entry name" value="DUF2937"/>
</dbReference>
<organism evidence="2 3">
    <name type="scientific">Salinimonas sediminis</name>
    <dbReference type="NCBI Taxonomy" id="2303538"/>
    <lineage>
        <taxon>Bacteria</taxon>
        <taxon>Pseudomonadati</taxon>
        <taxon>Pseudomonadota</taxon>
        <taxon>Gammaproteobacteria</taxon>
        <taxon>Alteromonadales</taxon>
        <taxon>Alteromonadaceae</taxon>
        <taxon>Alteromonas/Salinimonas group</taxon>
        <taxon>Salinimonas</taxon>
    </lineage>
</organism>
<name>A0A346NKC9_9ALTE</name>
<evidence type="ECO:0000313" key="3">
    <source>
        <dbReference type="Proteomes" id="UP000262073"/>
    </source>
</evidence>
<keyword evidence="3" id="KW-1185">Reference proteome</keyword>
<dbReference type="OrthoDB" id="7021410at2"/>
<protein>
    <submittedName>
        <fullName evidence="2">DUF2937 family protein</fullName>
    </submittedName>
</protein>
<keyword evidence="1" id="KW-0812">Transmembrane</keyword>
<feature type="transmembrane region" description="Helical" evidence="1">
    <location>
        <begin position="137"/>
        <end position="159"/>
    </location>
</feature>